<proteinExistence type="predicted"/>
<comment type="caution">
    <text evidence="1">The sequence shown here is derived from an EMBL/GenBank/DDBJ whole genome shotgun (WGS) entry which is preliminary data.</text>
</comment>
<protein>
    <submittedName>
        <fullName evidence="1">Uncharacterized protein</fullName>
    </submittedName>
</protein>
<dbReference type="EMBL" id="PGOL01000761">
    <property type="protein sequence ID" value="PKI65277.1"/>
    <property type="molecule type" value="Genomic_DNA"/>
</dbReference>
<dbReference type="Gene3D" id="3.90.1150.10">
    <property type="entry name" value="Aspartate Aminotransferase, domain 1"/>
    <property type="match status" value="1"/>
</dbReference>
<dbReference type="STRING" id="22663.A0A2I0K9Q6"/>
<dbReference type="AlphaFoldDB" id="A0A2I0K9Q6"/>
<gene>
    <name evidence="1" type="ORF">CRG98_014315</name>
</gene>
<keyword evidence="2" id="KW-1185">Reference proteome</keyword>
<dbReference type="InterPro" id="IPR015424">
    <property type="entry name" value="PyrdxlP-dep_Trfase"/>
</dbReference>
<name>A0A2I0K9Q6_PUNGR</name>
<dbReference type="InterPro" id="IPR015422">
    <property type="entry name" value="PyrdxlP-dep_Trfase_small"/>
</dbReference>
<dbReference type="SUPFAM" id="SSF53383">
    <property type="entry name" value="PLP-dependent transferases"/>
    <property type="match status" value="1"/>
</dbReference>
<accession>A0A2I0K9Q6</accession>
<dbReference type="Proteomes" id="UP000233551">
    <property type="component" value="Unassembled WGS sequence"/>
</dbReference>
<evidence type="ECO:0000313" key="1">
    <source>
        <dbReference type="EMBL" id="PKI65277.1"/>
    </source>
</evidence>
<reference evidence="1 2" key="1">
    <citation type="submission" date="2017-11" db="EMBL/GenBank/DDBJ databases">
        <title>De-novo sequencing of pomegranate (Punica granatum L.) genome.</title>
        <authorList>
            <person name="Akparov Z."/>
            <person name="Amiraslanov A."/>
            <person name="Hajiyeva S."/>
            <person name="Abbasov M."/>
            <person name="Kaur K."/>
            <person name="Hamwieh A."/>
            <person name="Solovyev V."/>
            <person name="Salamov A."/>
            <person name="Braich B."/>
            <person name="Kosarev P."/>
            <person name="Mahmoud A."/>
            <person name="Hajiyev E."/>
            <person name="Babayeva S."/>
            <person name="Izzatullayeva V."/>
            <person name="Mammadov A."/>
            <person name="Mammadov A."/>
            <person name="Sharifova S."/>
            <person name="Ojaghi J."/>
            <person name="Eynullazada K."/>
            <person name="Bayramov B."/>
            <person name="Abdulazimova A."/>
            <person name="Shahmuradov I."/>
        </authorList>
    </citation>
    <scope>NUCLEOTIDE SEQUENCE [LARGE SCALE GENOMIC DNA]</scope>
    <source>
        <strain evidence="2">cv. AG2017</strain>
        <tissue evidence="1">Leaf</tissue>
    </source>
</reference>
<sequence>MGGADGGGYVGGNYLPIGVAGCNRTLITYQGFITRNDVQLSFFAFLQRTTSGMSISRDENRNVAKVPPIRIESCKGSRVGNTDGNDYIDYAGSRGASILGHKDPKVHLAVADG</sequence>
<organism evidence="1 2">
    <name type="scientific">Punica granatum</name>
    <name type="common">Pomegranate</name>
    <dbReference type="NCBI Taxonomy" id="22663"/>
    <lineage>
        <taxon>Eukaryota</taxon>
        <taxon>Viridiplantae</taxon>
        <taxon>Streptophyta</taxon>
        <taxon>Embryophyta</taxon>
        <taxon>Tracheophyta</taxon>
        <taxon>Spermatophyta</taxon>
        <taxon>Magnoliopsida</taxon>
        <taxon>eudicotyledons</taxon>
        <taxon>Gunneridae</taxon>
        <taxon>Pentapetalae</taxon>
        <taxon>rosids</taxon>
        <taxon>malvids</taxon>
        <taxon>Myrtales</taxon>
        <taxon>Lythraceae</taxon>
        <taxon>Punica</taxon>
    </lineage>
</organism>
<evidence type="ECO:0000313" key="2">
    <source>
        <dbReference type="Proteomes" id="UP000233551"/>
    </source>
</evidence>